<organism evidence="1 2">
    <name type="scientific">Lacimonas salitolerans</name>
    <dbReference type="NCBI Taxonomy" id="1323750"/>
    <lineage>
        <taxon>Bacteria</taxon>
        <taxon>Pseudomonadati</taxon>
        <taxon>Pseudomonadota</taxon>
        <taxon>Alphaproteobacteria</taxon>
        <taxon>Rhodobacterales</taxon>
        <taxon>Paracoccaceae</taxon>
        <taxon>Lacimonas</taxon>
    </lineage>
</organism>
<proteinExistence type="predicted"/>
<accession>A0ABW4EKL7</accession>
<protein>
    <submittedName>
        <fullName evidence="1">Uncharacterized protein</fullName>
    </submittedName>
</protein>
<gene>
    <name evidence="1" type="ORF">ACFTOW_16700</name>
</gene>
<comment type="caution">
    <text evidence="1">The sequence shown here is derived from an EMBL/GenBank/DDBJ whole genome shotgun (WGS) entry which is preliminary data.</text>
</comment>
<evidence type="ECO:0000313" key="2">
    <source>
        <dbReference type="Proteomes" id="UP001597186"/>
    </source>
</evidence>
<keyword evidence="2" id="KW-1185">Reference proteome</keyword>
<reference evidence="2" key="1">
    <citation type="journal article" date="2019" name="Int. J. Syst. Evol. Microbiol.">
        <title>The Global Catalogue of Microorganisms (GCM) 10K type strain sequencing project: providing services to taxonomists for standard genome sequencing and annotation.</title>
        <authorList>
            <consortium name="The Broad Institute Genomics Platform"/>
            <consortium name="The Broad Institute Genome Sequencing Center for Infectious Disease"/>
            <person name="Wu L."/>
            <person name="Ma J."/>
        </authorList>
    </citation>
    <scope>NUCLEOTIDE SEQUENCE [LARGE SCALE GENOMIC DNA]</scope>
    <source>
        <strain evidence="2">CGMCC 1.12477</strain>
    </source>
</reference>
<evidence type="ECO:0000313" key="1">
    <source>
        <dbReference type="EMBL" id="MFD1511022.1"/>
    </source>
</evidence>
<dbReference type="EMBL" id="JBHUDD010000151">
    <property type="protein sequence ID" value="MFD1511022.1"/>
    <property type="molecule type" value="Genomic_DNA"/>
</dbReference>
<sequence length="86" mass="9531">MKRKDDIEVLSGQLVAQNMMLQMLIGQATLHGPDRGAELRHSLEAGLGAIKGNPNMTPREKFGCEKTLEDAIDTIDQLRKRAGWSK</sequence>
<name>A0ABW4EKL7_9RHOB</name>
<dbReference type="Proteomes" id="UP001597186">
    <property type="component" value="Unassembled WGS sequence"/>
</dbReference>